<feature type="domain" description="YycE-like N-terminal" evidence="1">
    <location>
        <begin position="12"/>
        <end position="64"/>
    </location>
</feature>
<dbReference type="Gene3D" id="3.10.180.10">
    <property type="entry name" value="2,3-Dihydroxybiphenyl 1,2-Dioxygenase, domain 1"/>
    <property type="match status" value="1"/>
</dbReference>
<dbReference type="Pfam" id="PF22659">
    <property type="entry name" value="YycE-like_C"/>
    <property type="match status" value="1"/>
</dbReference>
<feature type="domain" description="YycE-like C-terminal" evidence="2">
    <location>
        <begin position="78"/>
        <end position="130"/>
    </location>
</feature>
<accession>A0ABV6B0T4</accession>
<reference evidence="3 4" key="1">
    <citation type="submission" date="2024-09" db="EMBL/GenBank/DDBJ databases">
        <authorList>
            <person name="Sun Q."/>
            <person name="Mori K."/>
        </authorList>
    </citation>
    <scope>NUCLEOTIDE SEQUENCE [LARGE SCALE GENOMIC DNA]</scope>
    <source>
        <strain evidence="3 4">JCM 13503</strain>
    </source>
</reference>
<name>A0ABV6B0T4_9DEIO</name>
<dbReference type="Pfam" id="PF22658">
    <property type="entry name" value="YycE-like_N"/>
    <property type="match status" value="1"/>
</dbReference>
<proteinExistence type="predicted"/>
<dbReference type="InterPro" id="IPR058997">
    <property type="entry name" value="YycE-like_C"/>
</dbReference>
<dbReference type="Proteomes" id="UP001589733">
    <property type="component" value="Unassembled WGS sequence"/>
</dbReference>
<dbReference type="SUPFAM" id="SSF54593">
    <property type="entry name" value="Glyoxalase/Bleomycin resistance protein/Dihydroxybiphenyl dioxygenase"/>
    <property type="match status" value="1"/>
</dbReference>
<organism evidence="3 4">
    <name type="scientific">Deinococcus oregonensis</name>
    <dbReference type="NCBI Taxonomy" id="1805970"/>
    <lineage>
        <taxon>Bacteria</taxon>
        <taxon>Thermotogati</taxon>
        <taxon>Deinococcota</taxon>
        <taxon>Deinococci</taxon>
        <taxon>Deinococcales</taxon>
        <taxon>Deinococcaceae</taxon>
        <taxon>Deinococcus</taxon>
    </lineage>
</organism>
<evidence type="ECO:0000313" key="3">
    <source>
        <dbReference type="EMBL" id="MFB9992061.1"/>
    </source>
</evidence>
<dbReference type="InterPro" id="IPR058998">
    <property type="entry name" value="YycE-like_N"/>
</dbReference>
<evidence type="ECO:0000313" key="4">
    <source>
        <dbReference type="Proteomes" id="UP001589733"/>
    </source>
</evidence>
<dbReference type="EMBL" id="JBHLYR010000028">
    <property type="protein sequence ID" value="MFB9992061.1"/>
    <property type="molecule type" value="Genomic_DNA"/>
</dbReference>
<keyword evidence="4" id="KW-1185">Reference proteome</keyword>
<dbReference type="RefSeq" id="WP_380008234.1">
    <property type="nucleotide sequence ID" value="NZ_JBHLYR010000028.1"/>
</dbReference>
<dbReference type="InterPro" id="IPR029068">
    <property type="entry name" value="Glyas_Bleomycin-R_OHBP_Dase"/>
</dbReference>
<gene>
    <name evidence="3" type="ORF">ACFFLM_08820</name>
</gene>
<comment type="caution">
    <text evidence="3">The sequence shown here is derived from an EMBL/GenBank/DDBJ whole genome shotgun (WGS) entry which is preliminary data.</text>
</comment>
<sequence length="136" mass="15279">MNPPLMTPATHIRLARPSLDLRAAQHFYTAGLNLSVLYHHDSVGEEASLLMLGVRGAAWHLELTHLATHPLLPTLTEDDLLVLYLGRPVEPSVLQHLTQCGGTRVPALNPYWDRYGVTIQDPDGYRLVLCHREWTI</sequence>
<protein>
    <submittedName>
        <fullName evidence="3">VOC family protein</fullName>
    </submittedName>
</protein>
<evidence type="ECO:0000259" key="1">
    <source>
        <dbReference type="Pfam" id="PF22658"/>
    </source>
</evidence>
<evidence type="ECO:0000259" key="2">
    <source>
        <dbReference type="Pfam" id="PF22659"/>
    </source>
</evidence>